<gene>
    <name evidence="1" type="ORF">CWI32_14485</name>
</gene>
<sequence>MKPRKIIQIDPICKASLFKITMLKSLRNCGELWGAYHKGWAMMRDQEDCIFPFWLNPLDAKNYAQQHWPDYAPRKINSEDFENALLPTLSRLNVTPALCNTNGTRLKLSTAQMRHLFFSQQRLHIA</sequence>
<dbReference type="GeneID" id="97176271"/>
<organism evidence="1 2">
    <name type="scientific">Acinetobacter pseudolwoffii</name>
    <dbReference type="NCBI Taxonomy" id="2053287"/>
    <lineage>
        <taxon>Bacteria</taxon>
        <taxon>Pseudomonadati</taxon>
        <taxon>Pseudomonadota</taxon>
        <taxon>Gammaproteobacteria</taxon>
        <taxon>Moraxellales</taxon>
        <taxon>Moraxellaceae</taxon>
        <taxon>Acinetobacter</taxon>
    </lineage>
</organism>
<name>A0A2H9YNL2_9GAMM</name>
<dbReference type="Proteomes" id="UP000243446">
    <property type="component" value="Unassembled WGS sequence"/>
</dbReference>
<dbReference type="AlphaFoldDB" id="A0A2H9YNL2"/>
<dbReference type="Pfam" id="PF11042">
    <property type="entry name" value="DUF2750"/>
    <property type="match status" value="1"/>
</dbReference>
<dbReference type="RefSeq" id="WP_074383188.1">
    <property type="nucleotide sequence ID" value="NZ_CBDBYO010000037.1"/>
</dbReference>
<comment type="caution">
    <text evidence="1">The sequence shown here is derived from an EMBL/GenBank/DDBJ whole genome shotgun (WGS) entry which is preliminary data.</text>
</comment>
<accession>A0A2H9YNL2</accession>
<dbReference type="InterPro" id="IPR021284">
    <property type="entry name" value="DUF2750"/>
</dbReference>
<proteinExistence type="predicted"/>
<evidence type="ECO:0000313" key="2">
    <source>
        <dbReference type="Proteomes" id="UP000243446"/>
    </source>
</evidence>
<reference evidence="1 2" key="1">
    <citation type="submission" date="2017-11" db="EMBL/GenBank/DDBJ databases">
        <title>Revising the taxonomy of the Acinetobacter lwoffii group: the description of Acinetobacter pseudolwoffii sp. nov. and emended description of Acinetobacter lwoffii.</title>
        <authorList>
            <person name="Nemec A."/>
            <person name="Radolfova-Krizova L."/>
        </authorList>
    </citation>
    <scope>NUCLEOTIDE SEQUENCE [LARGE SCALE GENOMIC DNA]</scope>
    <source>
        <strain evidence="1 2">ANC 5044</strain>
    </source>
</reference>
<dbReference type="EMBL" id="PHRG01000016">
    <property type="protein sequence ID" value="PJO74246.1"/>
    <property type="molecule type" value="Genomic_DNA"/>
</dbReference>
<evidence type="ECO:0000313" key="1">
    <source>
        <dbReference type="EMBL" id="PJO74246.1"/>
    </source>
</evidence>
<protein>
    <submittedName>
        <fullName evidence="1">DUF2750 domain-containing protein</fullName>
    </submittedName>
</protein>